<gene>
    <name evidence="2" type="ORF">PGT21_019722</name>
    <name evidence="3" type="ORF">PGT21_020005</name>
</gene>
<organism evidence="2 4">
    <name type="scientific">Puccinia graminis f. sp. tritici</name>
    <dbReference type="NCBI Taxonomy" id="56615"/>
    <lineage>
        <taxon>Eukaryota</taxon>
        <taxon>Fungi</taxon>
        <taxon>Dikarya</taxon>
        <taxon>Basidiomycota</taxon>
        <taxon>Pucciniomycotina</taxon>
        <taxon>Pucciniomycetes</taxon>
        <taxon>Pucciniales</taxon>
        <taxon>Pucciniaceae</taxon>
        <taxon>Puccinia</taxon>
    </lineage>
</organism>
<dbReference type="EMBL" id="VSWC01000105">
    <property type="protein sequence ID" value="KAA1087034.1"/>
    <property type="molecule type" value="Genomic_DNA"/>
</dbReference>
<dbReference type="OrthoDB" id="2514522at2759"/>
<dbReference type="EMBL" id="VSWC01000105">
    <property type="protein sequence ID" value="KAA1087013.1"/>
    <property type="molecule type" value="Genomic_DNA"/>
</dbReference>
<keyword evidence="4" id="KW-1185">Reference proteome</keyword>
<proteinExistence type="predicted"/>
<accession>A0A5B0NE31</accession>
<evidence type="ECO:0000313" key="4">
    <source>
        <dbReference type="Proteomes" id="UP000324748"/>
    </source>
</evidence>
<evidence type="ECO:0000313" key="2">
    <source>
        <dbReference type="EMBL" id="KAA1087013.1"/>
    </source>
</evidence>
<comment type="caution">
    <text evidence="2">The sequence shown here is derived from an EMBL/GenBank/DDBJ whole genome shotgun (WGS) entry which is preliminary data.</text>
</comment>
<feature type="compositionally biased region" description="Polar residues" evidence="1">
    <location>
        <begin position="68"/>
        <end position="84"/>
    </location>
</feature>
<dbReference type="Proteomes" id="UP000324748">
    <property type="component" value="Unassembled WGS sequence"/>
</dbReference>
<dbReference type="AlphaFoldDB" id="A0A5B0NE31"/>
<evidence type="ECO:0000256" key="1">
    <source>
        <dbReference type="SAM" id="MobiDB-lite"/>
    </source>
</evidence>
<sequence length="144" mass="15541">MVDELLTSPDIARLVNAQAGQPRLTASLVHGQDRNCPPGKSGPSEETFVEAANKERARKKVALEAASTGHSGTLESSSQRSYSLNADLPRPPRHVLSSQTLVQPIQNPSSQLALSDLPASITTTTTTNNYNPRSTLYLHHCRLT</sequence>
<evidence type="ECO:0000313" key="3">
    <source>
        <dbReference type="EMBL" id="KAA1087034.1"/>
    </source>
</evidence>
<reference evidence="2 4" key="1">
    <citation type="submission" date="2019-05" db="EMBL/GenBank/DDBJ databases">
        <title>Emergence of the Ug99 lineage of the wheat stem rust pathogen through somatic hybridization.</title>
        <authorList>
            <person name="Li F."/>
            <person name="Upadhyaya N.M."/>
            <person name="Sperschneider J."/>
            <person name="Matny O."/>
            <person name="Nguyen-Phuc H."/>
            <person name="Mago R."/>
            <person name="Raley C."/>
            <person name="Miller M.E."/>
            <person name="Silverstein K.A.T."/>
            <person name="Henningsen E."/>
            <person name="Hirsch C.D."/>
            <person name="Visser B."/>
            <person name="Pretorius Z.A."/>
            <person name="Steffenson B.J."/>
            <person name="Schwessinger B."/>
            <person name="Dodds P.N."/>
            <person name="Figueroa M."/>
        </authorList>
    </citation>
    <scope>NUCLEOTIDE SEQUENCE [LARGE SCALE GENOMIC DNA]</scope>
    <source>
        <strain evidence="2">21-0</strain>
    </source>
</reference>
<name>A0A5B0NE31_PUCGR</name>
<protein>
    <submittedName>
        <fullName evidence="2">Uncharacterized protein</fullName>
    </submittedName>
</protein>
<feature type="region of interest" description="Disordered" evidence="1">
    <location>
        <begin position="27"/>
        <end position="99"/>
    </location>
</feature>